<evidence type="ECO:0000313" key="3">
    <source>
        <dbReference type="Proteomes" id="UP000503251"/>
    </source>
</evidence>
<evidence type="ECO:0000259" key="1">
    <source>
        <dbReference type="Pfam" id="PF01636"/>
    </source>
</evidence>
<dbReference type="InterPro" id="IPR011009">
    <property type="entry name" value="Kinase-like_dom_sf"/>
</dbReference>
<feature type="domain" description="Aminoglycoside phosphotransferase" evidence="1">
    <location>
        <begin position="44"/>
        <end position="292"/>
    </location>
</feature>
<dbReference type="RefSeq" id="WP_171266346.1">
    <property type="nucleotide sequence ID" value="NZ_CP039543.1"/>
</dbReference>
<dbReference type="Pfam" id="PF01636">
    <property type="entry name" value="APH"/>
    <property type="match status" value="1"/>
</dbReference>
<proteinExistence type="predicted"/>
<accession>A0ABX6NCW2</accession>
<sequence>MTACDHMPKSGCGSHGVCSALPDAIAEAAIGLVQSTGYGAPTSVKQLTGGGNNRIYRIHAGTEALVLKHYFRHQVDQRDRLGNEYAFLSFCTDRGITCIPRPVGMDAQAGIALYTYVTGEPCAALQDNPPDKALGQEIAEAAAFLAKLHDASHHPEAAALAPASEACLKPTDHFECVDRRLQVLEEALSAPLSESMANACEFVRNVLRPAWNTQRESALAHIQDEEPARRTLSPSDFGFHNALRTAYGLVFLDFEYAGWDDPAKTLCDFVCHPAHHLPFSFQSNALLALAEAVTTDTSEKTVLLERTLHLLPVHVLKWCCIMLNDFKPTDNARRHFAMGGDPEARRAKQLAKVRAYFSASLPRLATLSDSIRSQI</sequence>
<dbReference type="InterPro" id="IPR002575">
    <property type="entry name" value="Aminoglycoside_PTrfase"/>
</dbReference>
<dbReference type="SUPFAM" id="SSF56112">
    <property type="entry name" value="Protein kinase-like (PK-like)"/>
    <property type="match status" value="1"/>
</dbReference>
<keyword evidence="3" id="KW-1185">Reference proteome</keyword>
<dbReference type="EMBL" id="CP039543">
    <property type="protein sequence ID" value="QJT07632.1"/>
    <property type="molecule type" value="Genomic_DNA"/>
</dbReference>
<name>A0ABX6NCW2_9BACT</name>
<reference evidence="2 3" key="1">
    <citation type="submission" date="2019-04" db="EMBL/GenBank/DDBJ databases">
        <title>Isolation and culture of sulfate reducing bacteria from the cold seep of the South China Sea.</title>
        <authorList>
            <person name="Sun C."/>
            <person name="Liu R."/>
        </authorList>
    </citation>
    <scope>NUCLEOTIDE SEQUENCE [LARGE SCALE GENOMIC DNA]</scope>
    <source>
        <strain evidence="2 3">CS1</strain>
    </source>
</reference>
<gene>
    <name evidence="2" type="ORF">E8L03_01260</name>
</gene>
<organism evidence="2 3">
    <name type="scientific">Oceanidesulfovibrio marinus</name>
    <dbReference type="NCBI Taxonomy" id="370038"/>
    <lineage>
        <taxon>Bacteria</taxon>
        <taxon>Pseudomonadati</taxon>
        <taxon>Thermodesulfobacteriota</taxon>
        <taxon>Desulfovibrionia</taxon>
        <taxon>Desulfovibrionales</taxon>
        <taxon>Desulfovibrionaceae</taxon>
        <taxon>Oceanidesulfovibrio</taxon>
    </lineage>
</organism>
<protein>
    <submittedName>
        <fullName evidence="2">Aminoglycoside phosphotransferase family protein</fullName>
    </submittedName>
</protein>
<dbReference type="Gene3D" id="3.90.1200.10">
    <property type="match status" value="1"/>
</dbReference>
<evidence type="ECO:0000313" key="2">
    <source>
        <dbReference type="EMBL" id="QJT07632.1"/>
    </source>
</evidence>
<dbReference type="Proteomes" id="UP000503251">
    <property type="component" value="Chromosome"/>
</dbReference>